<keyword evidence="8" id="KW-1185">Reference proteome</keyword>
<name>A0A1H1UHM2_9ACTN</name>
<dbReference type="SUPFAM" id="SSF50129">
    <property type="entry name" value="GroES-like"/>
    <property type="match status" value="1"/>
</dbReference>
<feature type="domain" description="Alcohol dehydrogenase-like N-terminal" evidence="5">
    <location>
        <begin position="27"/>
        <end position="126"/>
    </location>
</feature>
<organism evidence="7 8">
    <name type="scientific">Actinopolymorpha singaporensis</name>
    <dbReference type="NCBI Taxonomy" id="117157"/>
    <lineage>
        <taxon>Bacteria</taxon>
        <taxon>Bacillati</taxon>
        <taxon>Actinomycetota</taxon>
        <taxon>Actinomycetes</taxon>
        <taxon>Propionibacteriales</taxon>
        <taxon>Actinopolymorphaceae</taxon>
        <taxon>Actinopolymorpha</taxon>
    </lineage>
</organism>
<dbReference type="Gene3D" id="3.40.50.720">
    <property type="entry name" value="NAD(P)-binding Rossmann-like Domain"/>
    <property type="match status" value="1"/>
</dbReference>
<dbReference type="PANTHER" id="PTHR43189:SF2">
    <property type="entry name" value="GLUCOSE 1-DEHYDROGENASE"/>
    <property type="match status" value="1"/>
</dbReference>
<reference evidence="7 8" key="1">
    <citation type="submission" date="2016-10" db="EMBL/GenBank/DDBJ databases">
        <authorList>
            <person name="de Groot N.N."/>
        </authorList>
    </citation>
    <scope>NUCLEOTIDE SEQUENCE [LARGE SCALE GENOMIC DNA]</scope>
    <source>
        <strain evidence="7 8">DSM 22024</strain>
    </source>
</reference>
<dbReference type="InterPro" id="IPR013154">
    <property type="entry name" value="ADH-like_N"/>
</dbReference>
<evidence type="ECO:0000259" key="5">
    <source>
        <dbReference type="Pfam" id="PF08240"/>
    </source>
</evidence>
<dbReference type="PANTHER" id="PTHR43189">
    <property type="entry name" value="ZINC-TYPE ALCOHOL DEHYDROGENASE-LIKE PROTEIN C1198.01-RELATED"/>
    <property type="match status" value="1"/>
</dbReference>
<dbReference type="STRING" id="117157.SAMN04489717_3637"/>
<dbReference type="InterPro" id="IPR036291">
    <property type="entry name" value="NAD(P)-bd_dom_sf"/>
</dbReference>
<dbReference type="RefSeq" id="WP_092654814.1">
    <property type="nucleotide sequence ID" value="NZ_LT629732.1"/>
</dbReference>
<evidence type="ECO:0000256" key="2">
    <source>
        <dbReference type="ARBA" id="ARBA00022723"/>
    </source>
</evidence>
<dbReference type="Proteomes" id="UP000198983">
    <property type="component" value="Chromosome I"/>
</dbReference>
<comment type="cofactor">
    <cofactor evidence="1">
        <name>Zn(2+)</name>
        <dbReference type="ChEBI" id="CHEBI:29105"/>
    </cofactor>
</comment>
<dbReference type="GO" id="GO:0046872">
    <property type="term" value="F:metal ion binding"/>
    <property type="evidence" value="ECO:0007669"/>
    <property type="project" value="UniProtKB-KW"/>
</dbReference>
<accession>A0A1H1UHM2</accession>
<evidence type="ECO:0000256" key="3">
    <source>
        <dbReference type="ARBA" id="ARBA00022833"/>
    </source>
</evidence>
<dbReference type="EMBL" id="LT629732">
    <property type="protein sequence ID" value="SDS72022.1"/>
    <property type="molecule type" value="Genomic_DNA"/>
</dbReference>
<protein>
    <submittedName>
        <fullName evidence="7">Threonine dehydrogenase</fullName>
    </submittedName>
</protein>
<dbReference type="InterPro" id="IPR031640">
    <property type="entry name" value="Glu_dehyd_C"/>
</dbReference>
<proteinExistence type="predicted"/>
<dbReference type="AlphaFoldDB" id="A0A1H1UHM2"/>
<dbReference type="OrthoDB" id="9797931at2"/>
<gene>
    <name evidence="7" type="ORF">SAMN04489717_3637</name>
</gene>
<dbReference type="Pfam" id="PF16912">
    <property type="entry name" value="Glu_dehyd_C"/>
    <property type="match status" value="1"/>
</dbReference>
<dbReference type="Pfam" id="PF08240">
    <property type="entry name" value="ADH_N"/>
    <property type="match status" value="1"/>
</dbReference>
<sequence>MKAITVVPGSPDQVQVSDVEEPTPVAGTLLVEGRMLGICGTDVEIVEEQGRGSPPPGQDRLLIGHESLGVVLDAPADSGFASGDLVVGMVRRPDPVPCSPCANGEPDFCRNGRYTERGIKELDGFGSQRWRTEPEYAIKLDPELGDCGVLLEPASVLAKAWEQTERIFGRASWRPKVALVTGAGPVGLFAALLGVQRGLEMHVLDLNETGPKADLVADLGGTFHIGDVRDTGVAPDVVIECTGYGPLVVELTQVVAPDAVICLTGITSGRRTVQVDTDAVNKAMVMENTVVFGSVNAARRNFEQAAHALAKADLRWLRRMITKTVPMSGFVEGLHKKGDDIKVVVDLQA</sequence>
<evidence type="ECO:0000259" key="6">
    <source>
        <dbReference type="Pfam" id="PF16912"/>
    </source>
</evidence>
<keyword evidence="4" id="KW-0560">Oxidoreductase</keyword>
<keyword evidence="3" id="KW-0862">Zinc</keyword>
<dbReference type="InterPro" id="IPR011032">
    <property type="entry name" value="GroES-like_sf"/>
</dbReference>
<keyword evidence="2" id="KW-0479">Metal-binding</keyword>
<dbReference type="GO" id="GO:0016491">
    <property type="term" value="F:oxidoreductase activity"/>
    <property type="evidence" value="ECO:0007669"/>
    <property type="project" value="UniProtKB-KW"/>
</dbReference>
<evidence type="ECO:0000313" key="8">
    <source>
        <dbReference type="Proteomes" id="UP000198983"/>
    </source>
</evidence>
<dbReference type="SUPFAM" id="SSF51735">
    <property type="entry name" value="NAD(P)-binding Rossmann-fold domains"/>
    <property type="match status" value="1"/>
</dbReference>
<evidence type="ECO:0000313" key="7">
    <source>
        <dbReference type="EMBL" id="SDS72022.1"/>
    </source>
</evidence>
<feature type="domain" description="Glucose dehydrogenase C-terminal" evidence="6">
    <location>
        <begin position="146"/>
        <end position="347"/>
    </location>
</feature>
<dbReference type="CDD" id="cd08230">
    <property type="entry name" value="glucose_DH"/>
    <property type="match status" value="1"/>
</dbReference>
<evidence type="ECO:0000256" key="1">
    <source>
        <dbReference type="ARBA" id="ARBA00001947"/>
    </source>
</evidence>
<dbReference type="Gene3D" id="3.90.180.10">
    <property type="entry name" value="Medium-chain alcohol dehydrogenases, catalytic domain"/>
    <property type="match status" value="1"/>
</dbReference>
<evidence type="ECO:0000256" key="4">
    <source>
        <dbReference type="ARBA" id="ARBA00023002"/>
    </source>
</evidence>